<dbReference type="STRING" id="65735.SAMN04488075_1282"/>
<dbReference type="Gene3D" id="3.40.30.10">
    <property type="entry name" value="Glutaredoxin"/>
    <property type="match status" value="1"/>
</dbReference>
<dbReference type="GO" id="GO:0016491">
    <property type="term" value="F:oxidoreductase activity"/>
    <property type="evidence" value="ECO:0007669"/>
    <property type="project" value="UniProtKB-KW"/>
</dbReference>
<evidence type="ECO:0000256" key="1">
    <source>
        <dbReference type="ARBA" id="ARBA00022729"/>
    </source>
</evidence>
<dbReference type="PROSITE" id="PS51352">
    <property type="entry name" value="THIOREDOXIN_2"/>
    <property type="match status" value="1"/>
</dbReference>
<sequence length="249" mass="26934">MKPLMTAAALAMLLASPAAAFDPANMTETEREAFGEAVRGYIMDNPQVLVEAINAMESRRIEAEAENDKLLVEANSAALFEDGYSWIGGNPEGALTIVEFIDYRCGYCRRSAPELDKVVAEDGDIRLILKEFPILGQESDLASRYAIAVRQIAGGDAYKAAHDRLYELRGGVTIETLGALSADLGLDAQAIVQRMNTEEVSSEIRQNRQLAERMQIMGTPTFVIGPELLRGVPTAGLAAVIETIRAEAG</sequence>
<dbReference type="PANTHER" id="PTHR13887">
    <property type="entry name" value="GLUTATHIONE S-TRANSFERASE KAPPA"/>
    <property type="match status" value="1"/>
</dbReference>
<keyword evidence="3" id="KW-1015">Disulfide bond</keyword>
<name>A0A1H6L2Z9_9RHOB</name>
<dbReference type="PANTHER" id="PTHR13887:SF14">
    <property type="entry name" value="DISULFIDE BOND FORMATION PROTEIN D"/>
    <property type="match status" value="1"/>
</dbReference>
<dbReference type="InterPro" id="IPR036249">
    <property type="entry name" value="Thioredoxin-like_sf"/>
</dbReference>
<feature type="domain" description="Thioredoxin" evidence="6">
    <location>
        <begin position="71"/>
        <end position="246"/>
    </location>
</feature>
<gene>
    <name evidence="7" type="ORF">SAMN04488075_1282</name>
</gene>
<dbReference type="GO" id="GO:0016853">
    <property type="term" value="F:isomerase activity"/>
    <property type="evidence" value="ECO:0007669"/>
    <property type="project" value="UniProtKB-KW"/>
</dbReference>
<keyword evidence="7" id="KW-0413">Isomerase</keyword>
<dbReference type="RefSeq" id="WP_090846528.1">
    <property type="nucleotide sequence ID" value="NZ_FNXG01000002.1"/>
</dbReference>
<evidence type="ECO:0000256" key="2">
    <source>
        <dbReference type="ARBA" id="ARBA00023002"/>
    </source>
</evidence>
<protein>
    <submittedName>
        <fullName evidence="7">Protein-disulfide isomerase</fullName>
    </submittedName>
</protein>
<feature type="signal peptide" evidence="5">
    <location>
        <begin position="1"/>
        <end position="20"/>
    </location>
</feature>
<evidence type="ECO:0000313" key="8">
    <source>
        <dbReference type="Proteomes" id="UP000199125"/>
    </source>
</evidence>
<organism evidence="7 8">
    <name type="scientific">Paracoccus alkenifer</name>
    <dbReference type="NCBI Taxonomy" id="65735"/>
    <lineage>
        <taxon>Bacteria</taxon>
        <taxon>Pseudomonadati</taxon>
        <taxon>Pseudomonadota</taxon>
        <taxon>Alphaproteobacteria</taxon>
        <taxon>Rhodobacterales</taxon>
        <taxon>Paracoccaceae</taxon>
        <taxon>Paracoccus</taxon>
    </lineage>
</organism>
<proteinExistence type="predicted"/>
<evidence type="ECO:0000313" key="7">
    <source>
        <dbReference type="EMBL" id="SEH82549.1"/>
    </source>
</evidence>
<dbReference type="InterPro" id="IPR013766">
    <property type="entry name" value="Thioredoxin_domain"/>
</dbReference>
<dbReference type="SUPFAM" id="SSF52833">
    <property type="entry name" value="Thioredoxin-like"/>
    <property type="match status" value="1"/>
</dbReference>
<dbReference type="InterPro" id="IPR041205">
    <property type="entry name" value="ScsC_N"/>
</dbReference>
<keyword evidence="1 5" id="KW-0732">Signal</keyword>
<feature type="chain" id="PRO_5011639549" evidence="5">
    <location>
        <begin position="21"/>
        <end position="249"/>
    </location>
</feature>
<evidence type="ECO:0000256" key="4">
    <source>
        <dbReference type="ARBA" id="ARBA00023284"/>
    </source>
</evidence>
<dbReference type="Pfam" id="PF01323">
    <property type="entry name" value="DSBA"/>
    <property type="match status" value="1"/>
</dbReference>
<dbReference type="CDD" id="cd03023">
    <property type="entry name" value="DsbA_Com1_like"/>
    <property type="match status" value="1"/>
</dbReference>
<dbReference type="EMBL" id="FNXG01000002">
    <property type="protein sequence ID" value="SEH82549.1"/>
    <property type="molecule type" value="Genomic_DNA"/>
</dbReference>
<dbReference type="Proteomes" id="UP000199125">
    <property type="component" value="Unassembled WGS sequence"/>
</dbReference>
<reference evidence="8" key="1">
    <citation type="submission" date="2016-10" db="EMBL/GenBank/DDBJ databases">
        <authorList>
            <person name="Varghese N."/>
            <person name="Submissions S."/>
        </authorList>
    </citation>
    <scope>NUCLEOTIDE SEQUENCE [LARGE SCALE GENOMIC DNA]</scope>
    <source>
        <strain evidence="8">DSM 11593</strain>
    </source>
</reference>
<accession>A0A1H6L2Z9</accession>
<evidence type="ECO:0000256" key="5">
    <source>
        <dbReference type="SAM" id="SignalP"/>
    </source>
</evidence>
<dbReference type="AlphaFoldDB" id="A0A1H6L2Z9"/>
<evidence type="ECO:0000259" key="6">
    <source>
        <dbReference type="PROSITE" id="PS51352"/>
    </source>
</evidence>
<keyword evidence="8" id="KW-1185">Reference proteome</keyword>
<evidence type="ECO:0000256" key="3">
    <source>
        <dbReference type="ARBA" id="ARBA00023157"/>
    </source>
</evidence>
<dbReference type="Pfam" id="PF18312">
    <property type="entry name" value="ScsC_N"/>
    <property type="match status" value="1"/>
</dbReference>
<keyword evidence="4" id="KW-0676">Redox-active center</keyword>
<dbReference type="OrthoDB" id="9780147at2"/>
<dbReference type="InterPro" id="IPR001853">
    <property type="entry name" value="DSBA-like_thioredoxin_dom"/>
</dbReference>
<keyword evidence="2" id="KW-0560">Oxidoreductase</keyword>